<dbReference type="KEGG" id="gtt:GUITHDRAFT_115435"/>
<proteinExistence type="predicted"/>
<dbReference type="Proteomes" id="UP000011087">
    <property type="component" value="Unassembled WGS sequence"/>
</dbReference>
<reference evidence="3" key="2">
    <citation type="submission" date="2012-11" db="EMBL/GenBank/DDBJ databases">
        <authorList>
            <person name="Kuo A."/>
            <person name="Curtis B.A."/>
            <person name="Tanifuji G."/>
            <person name="Burki F."/>
            <person name="Gruber A."/>
            <person name="Irimia M."/>
            <person name="Maruyama S."/>
            <person name="Arias M.C."/>
            <person name="Ball S.G."/>
            <person name="Gile G.H."/>
            <person name="Hirakawa Y."/>
            <person name="Hopkins J.F."/>
            <person name="Rensing S.A."/>
            <person name="Schmutz J."/>
            <person name="Symeonidi A."/>
            <person name="Elias M."/>
            <person name="Eveleigh R.J."/>
            <person name="Herman E.K."/>
            <person name="Klute M.J."/>
            <person name="Nakayama T."/>
            <person name="Obornik M."/>
            <person name="Reyes-Prieto A."/>
            <person name="Armbrust E.V."/>
            <person name="Aves S.J."/>
            <person name="Beiko R.G."/>
            <person name="Coutinho P."/>
            <person name="Dacks J.B."/>
            <person name="Durnford D.G."/>
            <person name="Fast N.M."/>
            <person name="Green B.R."/>
            <person name="Grisdale C."/>
            <person name="Hempe F."/>
            <person name="Henrissat B."/>
            <person name="Hoppner M.P."/>
            <person name="Ishida K.-I."/>
            <person name="Kim E."/>
            <person name="Koreny L."/>
            <person name="Kroth P.G."/>
            <person name="Liu Y."/>
            <person name="Malik S.-B."/>
            <person name="Maier U.G."/>
            <person name="McRose D."/>
            <person name="Mock T."/>
            <person name="Neilson J.A."/>
            <person name="Onodera N.T."/>
            <person name="Poole A.M."/>
            <person name="Pritham E.J."/>
            <person name="Richards T.A."/>
            <person name="Rocap G."/>
            <person name="Roy S.W."/>
            <person name="Sarai C."/>
            <person name="Schaack S."/>
            <person name="Shirato S."/>
            <person name="Slamovits C.H."/>
            <person name="Spencer D.F."/>
            <person name="Suzuki S."/>
            <person name="Worden A.Z."/>
            <person name="Zauner S."/>
            <person name="Barry K."/>
            <person name="Bell C."/>
            <person name="Bharti A.K."/>
            <person name="Crow J.A."/>
            <person name="Grimwood J."/>
            <person name="Kramer R."/>
            <person name="Lindquist E."/>
            <person name="Lucas S."/>
            <person name="Salamov A."/>
            <person name="McFadden G.I."/>
            <person name="Lane C.E."/>
            <person name="Keeling P.J."/>
            <person name="Gray M.W."/>
            <person name="Grigoriev I.V."/>
            <person name="Archibald J.M."/>
        </authorList>
    </citation>
    <scope>NUCLEOTIDE SEQUENCE</scope>
    <source>
        <strain evidence="3">CCMP2712</strain>
    </source>
</reference>
<reference evidence="1 3" key="1">
    <citation type="journal article" date="2012" name="Nature">
        <title>Algal genomes reveal evolutionary mosaicism and the fate of nucleomorphs.</title>
        <authorList>
            <consortium name="DOE Joint Genome Institute"/>
            <person name="Curtis B.A."/>
            <person name="Tanifuji G."/>
            <person name="Burki F."/>
            <person name="Gruber A."/>
            <person name="Irimia M."/>
            <person name="Maruyama S."/>
            <person name="Arias M.C."/>
            <person name="Ball S.G."/>
            <person name="Gile G.H."/>
            <person name="Hirakawa Y."/>
            <person name="Hopkins J.F."/>
            <person name="Kuo A."/>
            <person name="Rensing S.A."/>
            <person name="Schmutz J."/>
            <person name="Symeonidi A."/>
            <person name="Elias M."/>
            <person name="Eveleigh R.J."/>
            <person name="Herman E.K."/>
            <person name="Klute M.J."/>
            <person name="Nakayama T."/>
            <person name="Obornik M."/>
            <person name="Reyes-Prieto A."/>
            <person name="Armbrust E.V."/>
            <person name="Aves S.J."/>
            <person name="Beiko R.G."/>
            <person name="Coutinho P."/>
            <person name="Dacks J.B."/>
            <person name="Durnford D.G."/>
            <person name="Fast N.M."/>
            <person name="Green B.R."/>
            <person name="Grisdale C.J."/>
            <person name="Hempel F."/>
            <person name="Henrissat B."/>
            <person name="Hoppner M.P."/>
            <person name="Ishida K."/>
            <person name="Kim E."/>
            <person name="Koreny L."/>
            <person name="Kroth P.G."/>
            <person name="Liu Y."/>
            <person name="Malik S.B."/>
            <person name="Maier U.G."/>
            <person name="McRose D."/>
            <person name="Mock T."/>
            <person name="Neilson J.A."/>
            <person name="Onodera N.T."/>
            <person name="Poole A.M."/>
            <person name="Pritham E.J."/>
            <person name="Richards T.A."/>
            <person name="Rocap G."/>
            <person name="Roy S.W."/>
            <person name="Sarai C."/>
            <person name="Schaack S."/>
            <person name="Shirato S."/>
            <person name="Slamovits C.H."/>
            <person name="Spencer D.F."/>
            <person name="Suzuki S."/>
            <person name="Worden A.Z."/>
            <person name="Zauner S."/>
            <person name="Barry K."/>
            <person name="Bell C."/>
            <person name="Bharti A.K."/>
            <person name="Crow J.A."/>
            <person name="Grimwood J."/>
            <person name="Kramer R."/>
            <person name="Lindquist E."/>
            <person name="Lucas S."/>
            <person name="Salamov A."/>
            <person name="McFadden G.I."/>
            <person name="Lane C.E."/>
            <person name="Keeling P.J."/>
            <person name="Gray M.W."/>
            <person name="Grigoriev I.V."/>
            <person name="Archibald J.M."/>
        </authorList>
    </citation>
    <scope>NUCLEOTIDE SEQUENCE</scope>
    <source>
        <strain evidence="1 3">CCMP2712</strain>
    </source>
</reference>
<organism evidence="1">
    <name type="scientific">Guillardia theta (strain CCMP2712)</name>
    <name type="common">Cryptophyte</name>
    <dbReference type="NCBI Taxonomy" id="905079"/>
    <lineage>
        <taxon>Eukaryota</taxon>
        <taxon>Cryptophyceae</taxon>
        <taxon>Pyrenomonadales</taxon>
        <taxon>Geminigeraceae</taxon>
        <taxon>Guillardia</taxon>
    </lineage>
</organism>
<dbReference type="EnsemblProtists" id="EKX38470">
    <property type="protein sequence ID" value="EKX38470"/>
    <property type="gene ID" value="GUITHDRAFT_115435"/>
</dbReference>
<sequence length="156" mass="18565">MIEINQQVLKCPSTNTDINEIISHIYWEIKETYDEVFIDDIDDEDEIEQHKRIIERDDQDLDYEIHMAIDNYVIDELDDKRYAIITQGREPLLVLMEYIEEYGQPNLDDALLKAERLRGIVSYQIIYEQIQALFCQETITIEISSMMELIDILDKD</sequence>
<evidence type="ECO:0000313" key="1">
    <source>
        <dbReference type="EMBL" id="EKX38470.1"/>
    </source>
</evidence>
<dbReference type="GeneID" id="17295221"/>
<evidence type="ECO:0000313" key="3">
    <source>
        <dbReference type="Proteomes" id="UP000011087"/>
    </source>
</evidence>
<dbReference type="PaxDb" id="55529-EKX38470"/>
<evidence type="ECO:0000313" key="2">
    <source>
        <dbReference type="EnsemblProtists" id="EKX38470"/>
    </source>
</evidence>
<dbReference type="EMBL" id="JH993048">
    <property type="protein sequence ID" value="EKX38470.1"/>
    <property type="molecule type" value="Genomic_DNA"/>
</dbReference>
<name>L1IRL5_GUITC</name>
<accession>L1IRL5</accession>
<gene>
    <name evidence="1" type="ORF">GUITHDRAFT_115435</name>
</gene>
<reference evidence="2" key="3">
    <citation type="submission" date="2016-03" db="UniProtKB">
        <authorList>
            <consortium name="EnsemblProtists"/>
        </authorList>
    </citation>
    <scope>IDENTIFICATION</scope>
</reference>
<dbReference type="HOGENOM" id="CLU_1690087_0_0_1"/>
<keyword evidence="3" id="KW-1185">Reference proteome</keyword>
<dbReference type="RefSeq" id="XP_005825450.1">
    <property type="nucleotide sequence ID" value="XM_005825393.1"/>
</dbReference>
<dbReference type="AlphaFoldDB" id="L1IRL5"/>
<protein>
    <submittedName>
        <fullName evidence="1 2">Uncharacterized protein</fullName>
    </submittedName>
</protein>